<evidence type="ECO:0000313" key="2">
    <source>
        <dbReference type="Proteomes" id="UP000221024"/>
    </source>
</evidence>
<name>A0A2H3NZT0_9BACT</name>
<keyword evidence="2" id="KW-1185">Reference proteome</keyword>
<gene>
    <name evidence="1" type="ORF">CRI93_09545</name>
</gene>
<proteinExistence type="predicted"/>
<dbReference type="EMBL" id="PDEP01000008">
    <property type="protein sequence ID" value="PEN06516.1"/>
    <property type="molecule type" value="Genomic_DNA"/>
</dbReference>
<sequence>MDIKALSNEEFARRGNALFEKNVRPHVDVESDGHLFVAIDIATGTYAVDADAVIATDKLIDQQPDAQSRIWYRRVGSEHAYRMGWRGSEM</sequence>
<dbReference type="AlphaFoldDB" id="A0A2H3NZT0"/>
<organism evidence="1 2">
    <name type="scientific">Longimonas halophila</name>
    <dbReference type="NCBI Taxonomy" id="1469170"/>
    <lineage>
        <taxon>Bacteria</taxon>
        <taxon>Pseudomonadati</taxon>
        <taxon>Rhodothermota</taxon>
        <taxon>Rhodothermia</taxon>
        <taxon>Rhodothermales</taxon>
        <taxon>Salisaetaceae</taxon>
        <taxon>Longimonas</taxon>
    </lineage>
</organism>
<dbReference type="OrthoDB" id="573173at2"/>
<dbReference type="Proteomes" id="UP000221024">
    <property type="component" value="Unassembled WGS sequence"/>
</dbReference>
<comment type="caution">
    <text evidence="1">The sequence shown here is derived from an EMBL/GenBank/DDBJ whole genome shotgun (WGS) entry which is preliminary data.</text>
</comment>
<protein>
    <submittedName>
        <fullName evidence="1">Uncharacterized protein</fullName>
    </submittedName>
</protein>
<accession>A0A2H3NZT0</accession>
<reference evidence="1 2" key="1">
    <citation type="submission" date="2017-10" db="EMBL/GenBank/DDBJ databases">
        <title>Draft genome of Longimonas halophila.</title>
        <authorList>
            <person name="Goh K.M."/>
            <person name="Shamsir M.S."/>
            <person name="Lim S.W."/>
        </authorList>
    </citation>
    <scope>NUCLEOTIDE SEQUENCE [LARGE SCALE GENOMIC DNA]</scope>
    <source>
        <strain evidence="1 2">KCTC 42399</strain>
    </source>
</reference>
<dbReference type="RefSeq" id="WP_098062409.1">
    <property type="nucleotide sequence ID" value="NZ_PDEP01000008.1"/>
</dbReference>
<evidence type="ECO:0000313" key="1">
    <source>
        <dbReference type="EMBL" id="PEN06516.1"/>
    </source>
</evidence>